<name>A0A8K0VTR0_9PLEO</name>
<protein>
    <submittedName>
        <fullName evidence="2">Uncharacterized protein</fullName>
    </submittedName>
</protein>
<proteinExistence type="predicted"/>
<dbReference type="EMBL" id="JAGMVJ010000023">
    <property type="protein sequence ID" value="KAH7072532.1"/>
    <property type="molecule type" value="Genomic_DNA"/>
</dbReference>
<feature type="compositionally biased region" description="Low complexity" evidence="1">
    <location>
        <begin position="101"/>
        <end position="116"/>
    </location>
</feature>
<dbReference type="OrthoDB" id="3799332at2759"/>
<comment type="caution">
    <text evidence="2">The sequence shown here is derived from an EMBL/GenBank/DDBJ whole genome shotgun (WGS) entry which is preliminary data.</text>
</comment>
<gene>
    <name evidence="2" type="ORF">FB567DRAFT_612030</name>
</gene>
<keyword evidence="3" id="KW-1185">Reference proteome</keyword>
<evidence type="ECO:0000313" key="3">
    <source>
        <dbReference type="Proteomes" id="UP000813461"/>
    </source>
</evidence>
<accession>A0A8K0VTR0</accession>
<evidence type="ECO:0000313" key="2">
    <source>
        <dbReference type="EMBL" id="KAH7072532.1"/>
    </source>
</evidence>
<reference evidence="2" key="1">
    <citation type="journal article" date="2021" name="Nat. Commun.">
        <title>Genetic determinants of endophytism in the Arabidopsis root mycobiome.</title>
        <authorList>
            <person name="Mesny F."/>
            <person name="Miyauchi S."/>
            <person name="Thiergart T."/>
            <person name="Pickel B."/>
            <person name="Atanasova L."/>
            <person name="Karlsson M."/>
            <person name="Huettel B."/>
            <person name="Barry K.W."/>
            <person name="Haridas S."/>
            <person name="Chen C."/>
            <person name="Bauer D."/>
            <person name="Andreopoulos W."/>
            <person name="Pangilinan J."/>
            <person name="LaButti K."/>
            <person name="Riley R."/>
            <person name="Lipzen A."/>
            <person name="Clum A."/>
            <person name="Drula E."/>
            <person name="Henrissat B."/>
            <person name="Kohler A."/>
            <person name="Grigoriev I.V."/>
            <person name="Martin F.M."/>
            <person name="Hacquard S."/>
        </authorList>
    </citation>
    <scope>NUCLEOTIDE SEQUENCE</scope>
    <source>
        <strain evidence="2">MPI-SDFR-AT-0120</strain>
    </source>
</reference>
<feature type="compositionally biased region" description="Polar residues" evidence="1">
    <location>
        <begin position="17"/>
        <end position="51"/>
    </location>
</feature>
<evidence type="ECO:0000256" key="1">
    <source>
        <dbReference type="SAM" id="MobiDB-lite"/>
    </source>
</evidence>
<dbReference type="Proteomes" id="UP000813461">
    <property type="component" value="Unassembled WGS sequence"/>
</dbReference>
<organism evidence="2 3">
    <name type="scientific">Paraphoma chrysanthemicola</name>
    <dbReference type="NCBI Taxonomy" id="798071"/>
    <lineage>
        <taxon>Eukaryota</taxon>
        <taxon>Fungi</taxon>
        <taxon>Dikarya</taxon>
        <taxon>Ascomycota</taxon>
        <taxon>Pezizomycotina</taxon>
        <taxon>Dothideomycetes</taxon>
        <taxon>Pleosporomycetidae</taxon>
        <taxon>Pleosporales</taxon>
        <taxon>Pleosporineae</taxon>
        <taxon>Phaeosphaeriaceae</taxon>
        <taxon>Paraphoma</taxon>
    </lineage>
</organism>
<feature type="compositionally biased region" description="Polar residues" evidence="1">
    <location>
        <begin position="73"/>
        <end position="100"/>
    </location>
</feature>
<sequence length="519" mass="58449">MVARPKKLSRGGYYGYHTSSTTPSEAGSSEWSSEPTNNLQKTPEKSTQPTNDAAEIVDSSTKTAVDSAKVRGNLSTNTTEPKQPNPTKDSTPPQTMTITESTSGAPSSNTSTSPTSSLFQKMAQMTGDRPHSKTAIARLTYHFKELPKLFVVEVNIFSIMDVPQENDTRQVWNRKLREAALTELLDHERYNNYRRYIAFDTRGRKNNIIVSLHGGNESIIKNLFQEDGHDLDDTRRRIKSPDGRFAYARYGIDHDFFEEVKQPGLNKLDVSDKNEGSEWDLTLRNTPTIDARRRLLHLNYDLDIAIPTNKRVHNILSDILGPDTIIDGEAAHVMAVVQRLLVGLQVRCAYRTPERDAMIRGDKGEVFLKQIDRSTRQVRISDIKNPSAVPNFSVHGLPGLFSVESFFNKLVLPGDNTVAKQGNTDKCLLLVSDSKGRWVPIDMIYIDDPAATSRFTWLQARLKSKVFALSTQGPATEQWIRPLGIRFFDNLNKGDDQKCLTRIDRCEYRSIDPFTLAIT</sequence>
<dbReference type="AlphaFoldDB" id="A0A8K0VTR0"/>
<feature type="region of interest" description="Disordered" evidence="1">
    <location>
        <begin position="1"/>
        <end position="116"/>
    </location>
</feature>